<proteinExistence type="predicted"/>
<gene>
    <name evidence="1" type="ORF">GCM10011342_23940</name>
</gene>
<sequence>MLETGDQAVIENASGAVPFAGYEVTLDNVSGAMGFSSAAGYVVVASGSAAAAGETARAGEILILMPRGEGTSAQLYDAGRYAGSWDAAAAEAHPSVYRQLNAVAGRQKWKLFLGRLAPTSFNIAAPGSADAEMARRSIVGEDAVRQIRFSAQQDSSGSARAVVEAFAGALSSGDIGTVAALMDPAPFGAQDLRHGGNGARYLLAERIIGQRDWSDLLPAQAELVDDTLWTVPTGNGSAYINLRRTTDISFVQSIDFQAGE</sequence>
<dbReference type="Proteomes" id="UP000613582">
    <property type="component" value="Unassembled WGS sequence"/>
</dbReference>
<organism evidence="1 2">
    <name type="scientific">Aquisalinus flavus</name>
    <dbReference type="NCBI Taxonomy" id="1526572"/>
    <lineage>
        <taxon>Bacteria</taxon>
        <taxon>Pseudomonadati</taxon>
        <taxon>Pseudomonadota</taxon>
        <taxon>Alphaproteobacteria</taxon>
        <taxon>Parvularculales</taxon>
        <taxon>Parvularculaceae</taxon>
        <taxon>Aquisalinus</taxon>
    </lineage>
</organism>
<protein>
    <submittedName>
        <fullName evidence="1">Uncharacterized protein</fullName>
    </submittedName>
</protein>
<name>A0A8J2V3L3_9PROT</name>
<dbReference type="RefSeq" id="WP_188158194.1">
    <property type="nucleotide sequence ID" value="NZ_CP042288.1"/>
</dbReference>
<dbReference type="EMBL" id="BMGH01000001">
    <property type="protein sequence ID" value="GGD14365.1"/>
    <property type="molecule type" value="Genomic_DNA"/>
</dbReference>
<evidence type="ECO:0000313" key="1">
    <source>
        <dbReference type="EMBL" id="GGD14365.1"/>
    </source>
</evidence>
<accession>A0A8J2V3L3</accession>
<dbReference type="AlphaFoldDB" id="A0A8J2V3L3"/>
<reference evidence="1" key="2">
    <citation type="submission" date="2020-09" db="EMBL/GenBank/DDBJ databases">
        <authorList>
            <person name="Sun Q."/>
            <person name="Zhou Y."/>
        </authorList>
    </citation>
    <scope>NUCLEOTIDE SEQUENCE</scope>
    <source>
        <strain evidence="1">CGMCC 1.12921</strain>
    </source>
</reference>
<comment type="caution">
    <text evidence="1">The sequence shown here is derived from an EMBL/GenBank/DDBJ whole genome shotgun (WGS) entry which is preliminary data.</text>
</comment>
<evidence type="ECO:0000313" key="2">
    <source>
        <dbReference type="Proteomes" id="UP000613582"/>
    </source>
</evidence>
<keyword evidence="2" id="KW-1185">Reference proteome</keyword>
<reference evidence="1" key="1">
    <citation type="journal article" date="2014" name="Int. J. Syst. Evol. Microbiol.">
        <title>Complete genome sequence of Corynebacterium casei LMG S-19264T (=DSM 44701T), isolated from a smear-ripened cheese.</title>
        <authorList>
            <consortium name="US DOE Joint Genome Institute (JGI-PGF)"/>
            <person name="Walter F."/>
            <person name="Albersmeier A."/>
            <person name="Kalinowski J."/>
            <person name="Ruckert C."/>
        </authorList>
    </citation>
    <scope>NUCLEOTIDE SEQUENCE</scope>
    <source>
        <strain evidence="1">CGMCC 1.12921</strain>
    </source>
</reference>